<feature type="domain" description="Peptidase S8/S53" evidence="8">
    <location>
        <begin position="202"/>
        <end position="451"/>
    </location>
</feature>
<dbReference type="Pfam" id="PF00082">
    <property type="entry name" value="Peptidase_S8"/>
    <property type="match status" value="1"/>
</dbReference>
<reference evidence="9 10" key="1">
    <citation type="submission" date="2023-06" db="EMBL/GenBank/DDBJ databases">
        <title>Pelomonas sp. APW6 16S ribosomal RNA gene genome sequencing and assembly.</title>
        <authorList>
            <person name="Woo H."/>
        </authorList>
    </citation>
    <scope>NUCLEOTIDE SEQUENCE [LARGE SCALE GENOMIC DNA]</scope>
    <source>
        <strain evidence="9 10">APW6</strain>
    </source>
</reference>
<dbReference type="PROSITE" id="PS00138">
    <property type="entry name" value="SUBTILASE_SER"/>
    <property type="match status" value="1"/>
</dbReference>
<proteinExistence type="inferred from homology"/>
<keyword evidence="3" id="KW-0378">Hydrolase</keyword>
<dbReference type="PANTHER" id="PTHR43806:SF11">
    <property type="entry name" value="CEREVISIN-RELATED"/>
    <property type="match status" value="1"/>
</dbReference>
<evidence type="ECO:0000256" key="4">
    <source>
        <dbReference type="ARBA" id="ARBA00022825"/>
    </source>
</evidence>
<organism evidence="9 10">
    <name type="scientific">Roseateles subflavus</name>
    <dbReference type="NCBI Taxonomy" id="3053353"/>
    <lineage>
        <taxon>Bacteria</taxon>
        <taxon>Pseudomonadati</taxon>
        <taxon>Pseudomonadota</taxon>
        <taxon>Betaproteobacteria</taxon>
        <taxon>Burkholderiales</taxon>
        <taxon>Sphaerotilaceae</taxon>
        <taxon>Roseateles</taxon>
    </lineage>
</organism>
<evidence type="ECO:0000256" key="7">
    <source>
        <dbReference type="SAM" id="MobiDB-lite"/>
    </source>
</evidence>
<dbReference type="EMBL" id="JASVDS010000006">
    <property type="protein sequence ID" value="MDL5033977.1"/>
    <property type="molecule type" value="Genomic_DNA"/>
</dbReference>
<dbReference type="PROSITE" id="PS51892">
    <property type="entry name" value="SUBTILASE"/>
    <property type="match status" value="1"/>
</dbReference>
<dbReference type="InterPro" id="IPR034073">
    <property type="entry name" value="Subtilisin_DY-like_dom"/>
</dbReference>
<dbReference type="InterPro" id="IPR023828">
    <property type="entry name" value="Peptidase_S8_Ser-AS"/>
</dbReference>
<evidence type="ECO:0000313" key="10">
    <source>
        <dbReference type="Proteomes" id="UP001238603"/>
    </source>
</evidence>
<dbReference type="InterPro" id="IPR050131">
    <property type="entry name" value="Peptidase_S8_subtilisin-like"/>
</dbReference>
<dbReference type="RefSeq" id="WP_285984056.1">
    <property type="nucleotide sequence ID" value="NZ_JASVDS010000006.1"/>
</dbReference>
<gene>
    <name evidence="9" type="ORF">QRD43_18875</name>
</gene>
<dbReference type="PRINTS" id="PR00723">
    <property type="entry name" value="SUBTILISIN"/>
</dbReference>
<evidence type="ECO:0000256" key="5">
    <source>
        <dbReference type="PROSITE-ProRule" id="PRU01240"/>
    </source>
</evidence>
<sequence>MKDFYSAPEIIVVAKTSAALRSPKGMPSVSAGAGAKVSGLNSLLKSAKLSLEPLFGDNEAAVRAVMSEPMMKHAGGETPDPGSYYVLSGDVKNPKKVIADLLNEEAIEGAYLKPGGEPPVFREQGEADGMPAPTDGAPAPTPDFNARQIYLDAAPAGIDARFAWTKPGGRGDGGRIIDLEWGWNFSHEDLLANSGGLLDGTNSANNHHGTAVLGEIGGDHNSLGIMGISPNAKLSTISFVTNPSAAAIRKAADRLGPGDIILLEIHRAGPRHNFQARDDQLGYIGIEWWPDDFAAILYATSKGILVVEAAGNGAENLDDALYSVRPNGFPQSWRNPFNRNNPQCGAILVGAGAPPPGTHGRNHGADRSRLGFSNYGSAVDCQGWGREVTSTGYGDLQNTSTNTQYTDTFSGTSSASPIVVGALGCVQGWLRAAGKPLLTPATARQMLRDTGSPQQDEPGRPVSQRIGKRPNLRQIHGKLFPKPILKETLKEIKDKDLKEKDLKDHIKDIKEKDTKEIKDKDLKDIKEHKEKDTKEIKELKEHKEFKEIEKPIKEKDKEKDVFEGGIGGGGVIRPPAEGGASEARLAALEATVQSLAQMLQLQGLGAQEHFIPPELRPMVGGGGDDGQGS</sequence>
<feature type="coiled-coil region" evidence="6">
    <location>
        <begin position="522"/>
        <end position="549"/>
    </location>
</feature>
<comment type="caution">
    <text evidence="5">Lacks conserved residue(s) required for the propagation of feature annotation.</text>
</comment>
<accession>A0ABT7LM90</accession>
<keyword evidence="6" id="KW-0175">Coiled coil</keyword>
<dbReference type="SUPFAM" id="SSF52743">
    <property type="entry name" value="Subtilisin-like"/>
    <property type="match status" value="1"/>
</dbReference>
<evidence type="ECO:0000259" key="8">
    <source>
        <dbReference type="Pfam" id="PF00082"/>
    </source>
</evidence>
<comment type="similarity">
    <text evidence="1 5">Belongs to the peptidase S8 family.</text>
</comment>
<dbReference type="InterPro" id="IPR000209">
    <property type="entry name" value="Peptidase_S8/S53_dom"/>
</dbReference>
<feature type="region of interest" description="Disordered" evidence="7">
    <location>
        <begin position="449"/>
        <end position="478"/>
    </location>
</feature>
<keyword evidence="10" id="KW-1185">Reference proteome</keyword>
<keyword evidence="2" id="KW-0645">Protease</keyword>
<evidence type="ECO:0000256" key="6">
    <source>
        <dbReference type="SAM" id="Coils"/>
    </source>
</evidence>
<evidence type="ECO:0000313" key="9">
    <source>
        <dbReference type="EMBL" id="MDL5033977.1"/>
    </source>
</evidence>
<keyword evidence="4" id="KW-0720">Serine protease</keyword>
<evidence type="ECO:0000256" key="1">
    <source>
        <dbReference type="ARBA" id="ARBA00011073"/>
    </source>
</evidence>
<evidence type="ECO:0000256" key="3">
    <source>
        <dbReference type="ARBA" id="ARBA00022801"/>
    </source>
</evidence>
<dbReference type="CDD" id="cd04843">
    <property type="entry name" value="Peptidases_S8_11"/>
    <property type="match status" value="1"/>
</dbReference>
<dbReference type="Proteomes" id="UP001238603">
    <property type="component" value="Unassembled WGS sequence"/>
</dbReference>
<protein>
    <submittedName>
        <fullName evidence="9">S8 family serine peptidase</fullName>
    </submittedName>
</protein>
<dbReference type="InterPro" id="IPR036852">
    <property type="entry name" value="Peptidase_S8/S53_dom_sf"/>
</dbReference>
<name>A0ABT7LM90_9BURK</name>
<evidence type="ECO:0000256" key="2">
    <source>
        <dbReference type="ARBA" id="ARBA00022670"/>
    </source>
</evidence>
<dbReference type="PANTHER" id="PTHR43806">
    <property type="entry name" value="PEPTIDASE S8"/>
    <property type="match status" value="1"/>
</dbReference>
<comment type="caution">
    <text evidence="9">The sequence shown here is derived from an EMBL/GenBank/DDBJ whole genome shotgun (WGS) entry which is preliminary data.</text>
</comment>
<dbReference type="InterPro" id="IPR015500">
    <property type="entry name" value="Peptidase_S8_subtilisin-rel"/>
</dbReference>
<dbReference type="Gene3D" id="3.40.50.200">
    <property type="entry name" value="Peptidase S8/S53 domain"/>
    <property type="match status" value="1"/>
</dbReference>